<feature type="domain" description="NodB homology" evidence="2">
    <location>
        <begin position="53"/>
        <end position="173"/>
    </location>
</feature>
<dbReference type="PANTHER" id="PTHR45985:SF3">
    <property type="entry name" value="CHITIN DEACETYLASE-LIKE 4"/>
    <property type="match status" value="1"/>
</dbReference>
<proteinExistence type="predicted"/>
<name>A0ABR2VVY1_9FUNG</name>
<feature type="non-terminal residue" evidence="3">
    <location>
        <position position="244"/>
    </location>
</feature>
<sequence length="244" mass="26675">MISLLSKFSVILLSLALVRDSVTAYSCDPASCVLPKCNCASTNPPGGISNANAPQFVTITFDDAIQAYTYPAALDVLTSHKNPNGCPALGTFYVSTQYTDYQLVTQLYGQGHEIACHTMNHVGDPSKEEMGGSRLAINSFAGIPRGKLTGFRAPFLNYSLNTFKNAAELGFEYDSSLTALDTDSFWPYTLDNGINNDCYSGVCDPNLKLPGFWEVPMYAIMDRVTPHLMEPNLDSKPETVLQWL</sequence>
<dbReference type="PANTHER" id="PTHR45985">
    <property type="match status" value="1"/>
</dbReference>
<reference evidence="3 4" key="1">
    <citation type="submission" date="2023-04" db="EMBL/GenBank/DDBJ databases">
        <title>Genome of Basidiobolus ranarum AG-B5.</title>
        <authorList>
            <person name="Stajich J.E."/>
            <person name="Carter-House D."/>
            <person name="Gryganskyi A."/>
        </authorList>
    </citation>
    <scope>NUCLEOTIDE SEQUENCE [LARGE SCALE GENOMIC DNA]</scope>
    <source>
        <strain evidence="3 4">AG-B5</strain>
    </source>
</reference>
<comment type="caution">
    <text evidence="3">The sequence shown here is derived from an EMBL/GenBank/DDBJ whole genome shotgun (WGS) entry which is preliminary data.</text>
</comment>
<evidence type="ECO:0000256" key="1">
    <source>
        <dbReference type="SAM" id="SignalP"/>
    </source>
</evidence>
<dbReference type="SUPFAM" id="SSF88713">
    <property type="entry name" value="Glycoside hydrolase/deacetylase"/>
    <property type="match status" value="1"/>
</dbReference>
<dbReference type="EMBL" id="JASJQH010007551">
    <property type="protein sequence ID" value="KAK9704532.1"/>
    <property type="molecule type" value="Genomic_DNA"/>
</dbReference>
<keyword evidence="4" id="KW-1185">Reference proteome</keyword>
<dbReference type="Proteomes" id="UP001479436">
    <property type="component" value="Unassembled WGS sequence"/>
</dbReference>
<evidence type="ECO:0000313" key="3">
    <source>
        <dbReference type="EMBL" id="KAK9704532.1"/>
    </source>
</evidence>
<dbReference type="InterPro" id="IPR011330">
    <property type="entry name" value="Glyco_hydro/deAcase_b/a-brl"/>
</dbReference>
<evidence type="ECO:0000313" key="4">
    <source>
        <dbReference type="Proteomes" id="UP001479436"/>
    </source>
</evidence>
<organism evidence="3 4">
    <name type="scientific">Basidiobolus ranarum</name>
    <dbReference type="NCBI Taxonomy" id="34480"/>
    <lineage>
        <taxon>Eukaryota</taxon>
        <taxon>Fungi</taxon>
        <taxon>Fungi incertae sedis</taxon>
        <taxon>Zoopagomycota</taxon>
        <taxon>Entomophthoromycotina</taxon>
        <taxon>Basidiobolomycetes</taxon>
        <taxon>Basidiobolales</taxon>
        <taxon>Basidiobolaceae</taxon>
        <taxon>Basidiobolus</taxon>
    </lineage>
</organism>
<dbReference type="Pfam" id="PF01522">
    <property type="entry name" value="Polysacc_deac_1"/>
    <property type="match status" value="1"/>
</dbReference>
<dbReference type="InterPro" id="IPR002509">
    <property type="entry name" value="NODB_dom"/>
</dbReference>
<dbReference type="InterPro" id="IPR052740">
    <property type="entry name" value="CE4"/>
</dbReference>
<keyword evidence="1" id="KW-0732">Signal</keyword>
<dbReference type="Gene3D" id="3.20.20.370">
    <property type="entry name" value="Glycoside hydrolase/deacetylase"/>
    <property type="match status" value="1"/>
</dbReference>
<evidence type="ECO:0000259" key="2">
    <source>
        <dbReference type="Pfam" id="PF01522"/>
    </source>
</evidence>
<accession>A0ABR2VVY1</accession>
<feature type="chain" id="PRO_5046306475" description="NodB homology domain-containing protein" evidence="1">
    <location>
        <begin position="25"/>
        <end position="244"/>
    </location>
</feature>
<feature type="signal peptide" evidence="1">
    <location>
        <begin position="1"/>
        <end position="24"/>
    </location>
</feature>
<protein>
    <recommendedName>
        <fullName evidence="2">NodB homology domain-containing protein</fullName>
    </recommendedName>
</protein>
<gene>
    <name evidence="3" type="ORF">K7432_010134</name>
</gene>